<dbReference type="EMBL" id="CP158273">
    <property type="protein sequence ID" value="XDJ97150.1"/>
    <property type="molecule type" value="Genomic_DNA"/>
</dbReference>
<accession>A0AB39H9M2</accession>
<evidence type="ECO:0000313" key="2">
    <source>
        <dbReference type="EMBL" id="XDJ90217.1"/>
    </source>
</evidence>
<dbReference type="Gene3D" id="1.10.260.40">
    <property type="entry name" value="lambda repressor-like DNA-binding domains"/>
    <property type="match status" value="1"/>
</dbReference>
<evidence type="ECO:0000313" key="4">
    <source>
        <dbReference type="EMBL" id="XDJ97150.1"/>
    </source>
</evidence>
<evidence type="ECO:0008006" key="6">
    <source>
        <dbReference type="Google" id="ProtNLM"/>
    </source>
</evidence>
<dbReference type="EMBL" id="CP158271">
    <property type="protein sequence ID" value="XDJ93449.1"/>
    <property type="molecule type" value="Genomic_DNA"/>
</dbReference>
<dbReference type="RefSeq" id="WP_368649001.1">
    <property type="nucleotide sequence ID" value="NZ_CP158269.1"/>
</dbReference>
<proteinExistence type="predicted"/>
<evidence type="ECO:0000313" key="5">
    <source>
        <dbReference type="EMBL" id="XDJ99797.1"/>
    </source>
</evidence>
<dbReference type="GO" id="GO:0003677">
    <property type="term" value="F:DNA binding"/>
    <property type="evidence" value="ECO:0007669"/>
    <property type="project" value="InterPro"/>
</dbReference>
<protein>
    <recommendedName>
        <fullName evidence="6">XRE family transcriptional regulator</fullName>
    </recommendedName>
</protein>
<dbReference type="SUPFAM" id="SSF47413">
    <property type="entry name" value="lambda repressor-like DNA-binding domains"/>
    <property type="match status" value="1"/>
</dbReference>
<organism evidence="5">
    <name type="scientific">Castellaniella ginsengisoli</name>
    <dbReference type="NCBI Taxonomy" id="546114"/>
    <lineage>
        <taxon>Bacteria</taxon>
        <taxon>Pseudomonadati</taxon>
        <taxon>Pseudomonadota</taxon>
        <taxon>Betaproteobacteria</taxon>
        <taxon>Burkholderiales</taxon>
        <taxon>Alcaligenaceae</taxon>
        <taxon>Castellaniella</taxon>
    </lineage>
</organism>
<dbReference type="EMBL" id="CP158269">
    <property type="protein sequence ID" value="XDJ88842.1"/>
    <property type="molecule type" value="Genomic_DNA"/>
</dbReference>
<dbReference type="AlphaFoldDB" id="A0AB39H9M2"/>
<evidence type="ECO:0000313" key="1">
    <source>
        <dbReference type="EMBL" id="XDJ88842.1"/>
    </source>
</evidence>
<dbReference type="InterPro" id="IPR010982">
    <property type="entry name" value="Lambda_DNA-bd_dom_sf"/>
</dbReference>
<dbReference type="EMBL" id="CP158272">
    <property type="protein sequence ID" value="XDJ99797.1"/>
    <property type="molecule type" value="Genomic_DNA"/>
</dbReference>
<sequence>MDQNLDLFHVVHARLRETKYSNLPDVARFSGVPESTLKKIRSGEVRNPRINTVQALYEYFRAQSPQEAEHA</sequence>
<gene>
    <name evidence="3" type="ORF">ABRY95_13945</name>
    <name evidence="1" type="ORF">ABRY98_04545</name>
    <name evidence="4" type="ORF">ABRZ05_05435</name>
    <name evidence="5" type="ORF">ABRZ11_05090</name>
    <name evidence="2" type="ORF">ABRZ12_11185</name>
</gene>
<reference evidence="5" key="1">
    <citation type="submission" date="2024-05" db="EMBL/GenBank/DDBJ databases">
        <authorList>
            <person name="Luo Y.-C."/>
            <person name="Nicholds J."/>
            <person name="Mortimer T."/>
            <person name="Maboni G."/>
        </authorList>
    </citation>
    <scope>NUCLEOTIDE SEQUENCE</scope>
    <source>
        <strain evidence="4">124370</strain>
        <strain evidence="5">124566</strain>
        <strain evidence="3">124953</strain>
        <strain evidence="2">130308</strain>
        <strain evidence="1">130416</strain>
    </source>
</reference>
<evidence type="ECO:0000313" key="3">
    <source>
        <dbReference type="EMBL" id="XDJ93449.1"/>
    </source>
</evidence>
<dbReference type="EMBL" id="CP158270">
    <property type="protein sequence ID" value="XDJ90217.1"/>
    <property type="molecule type" value="Genomic_DNA"/>
</dbReference>
<name>A0AB39H9M2_9BURK</name>